<dbReference type="PATRIC" id="fig|1285586.5.peg.4429"/>
<evidence type="ECO:0008006" key="3">
    <source>
        <dbReference type="Google" id="ProtNLM"/>
    </source>
</evidence>
<protein>
    <recommendedName>
        <fullName evidence="3">DUF2634 domain-containing protein</fullName>
    </recommendedName>
</protein>
<comment type="caution">
    <text evidence="1">The sequence shown here is derived from an EMBL/GenBank/DDBJ whole genome shotgun (WGS) entry which is preliminary data.</text>
</comment>
<dbReference type="EMBL" id="AQPX01000034">
    <property type="protein sequence ID" value="EON70451.1"/>
    <property type="molecule type" value="Genomic_DNA"/>
</dbReference>
<name>R7Z902_LYSSH</name>
<gene>
    <name evidence="1" type="ORF">H131_21242</name>
</gene>
<organism evidence="1 2">
    <name type="scientific">Lysinibacillus sphaericus OT4b.31</name>
    <dbReference type="NCBI Taxonomy" id="1285586"/>
    <lineage>
        <taxon>Bacteria</taxon>
        <taxon>Bacillati</taxon>
        <taxon>Bacillota</taxon>
        <taxon>Bacilli</taxon>
        <taxon>Bacillales</taxon>
        <taxon>Bacillaceae</taxon>
        <taxon>Lysinibacillus</taxon>
    </lineage>
</organism>
<dbReference type="OrthoDB" id="89089at2"/>
<dbReference type="Pfam" id="PF10934">
    <property type="entry name" value="Sheath_initiator"/>
    <property type="match status" value="1"/>
</dbReference>
<proteinExistence type="predicted"/>
<dbReference type="HOGENOM" id="CLU_141574_2_0_9"/>
<dbReference type="AlphaFoldDB" id="R7Z902"/>
<dbReference type="RefSeq" id="WP_010861147.1">
    <property type="nucleotide sequence ID" value="NZ_KB933409.1"/>
</dbReference>
<evidence type="ECO:0000313" key="2">
    <source>
        <dbReference type="Proteomes" id="UP000013911"/>
    </source>
</evidence>
<reference evidence="1 2" key="1">
    <citation type="submission" date="2013-04" db="EMBL/GenBank/DDBJ databases">
        <title>Draft genome of the heavy metal tolerant bacterium Lysinibacillus sphaericus strain OT4b.31.</title>
        <authorList>
            <person name="Pena-Montenegro T.D."/>
            <person name="Dussan J."/>
        </authorList>
    </citation>
    <scope>NUCLEOTIDE SEQUENCE [LARGE SCALE GENOMIC DNA]</scope>
    <source>
        <strain evidence="1 2">OT4b.31</strain>
    </source>
</reference>
<dbReference type="Proteomes" id="UP000013911">
    <property type="component" value="Unassembled WGS sequence"/>
</dbReference>
<dbReference type="InterPro" id="IPR020288">
    <property type="entry name" value="Sheath_initiator"/>
</dbReference>
<dbReference type="eggNOG" id="ENOG5032WNI">
    <property type="taxonomic scope" value="Bacteria"/>
</dbReference>
<evidence type="ECO:0000313" key="1">
    <source>
        <dbReference type="EMBL" id="EON70451.1"/>
    </source>
</evidence>
<accession>R7Z902</accession>
<sequence>MFPDDISDYIKNEDYINDNTLPAFTGKTFLYDFNKGDFIYKNGAPVEVDGIKAIQIWIEKVIRTERFKFNIYDGVDYGVTIEDLIGSNLPRGFIESEMKREFTESLLTNPYIEELINWSFKIDGSEWTISFTVITTTEEVLEMGVEI</sequence>